<dbReference type="RefSeq" id="WP_209643950.1">
    <property type="nucleotide sequence ID" value="NZ_JAGINW010000001.1"/>
</dbReference>
<dbReference type="EC" id="3.2.1.21" evidence="5"/>
<proteinExistence type="inferred from homology"/>
<dbReference type="InterPro" id="IPR013783">
    <property type="entry name" value="Ig-like_fold"/>
</dbReference>
<dbReference type="InterPro" id="IPR050288">
    <property type="entry name" value="Cellulose_deg_GH3"/>
</dbReference>
<feature type="region of interest" description="Disordered" evidence="3">
    <location>
        <begin position="800"/>
        <end position="821"/>
    </location>
</feature>
<dbReference type="PANTHER" id="PTHR42715:SF10">
    <property type="entry name" value="BETA-GLUCOSIDASE"/>
    <property type="match status" value="1"/>
</dbReference>
<dbReference type="Gene3D" id="2.60.40.10">
    <property type="entry name" value="Immunoglobulins"/>
    <property type="match status" value="1"/>
</dbReference>
<dbReference type="Gene3D" id="3.40.50.1700">
    <property type="entry name" value="Glycoside hydrolase family 3 C-terminal domain"/>
    <property type="match status" value="1"/>
</dbReference>
<dbReference type="InterPro" id="IPR002772">
    <property type="entry name" value="Glyco_hydro_3_C"/>
</dbReference>
<dbReference type="InterPro" id="IPR026891">
    <property type="entry name" value="Fn3-like"/>
</dbReference>
<gene>
    <name evidence="5" type="ORF">JOF56_007328</name>
</gene>
<evidence type="ECO:0000256" key="1">
    <source>
        <dbReference type="ARBA" id="ARBA00005336"/>
    </source>
</evidence>
<sequence>MSETLEDHLGTLVGKLDLEQKIRLLTGASHWGVHDEPAVGLRAMTLSDGPAGVRGPEWADGSPSACLPCPTALAASWDVGLVAGMGEVLADEAVRKGVDVVLSPNVNLQRSPLAGRHFECLSEDPLLTGALGAALVGALQEHGVAATMKHYVANDSETERFSVDVRLDERTLREVYLAPFEEITRTAAPWLFMAAYNAVNGTTMTEHPLLDDPARAEWGFDGVVVSDWRAARSVAAAAAGLDLIMPGPDGPWGDALRRAVEAGEIAESAVDVKVRNLLRLAARVGALDSVAVTRPMPRVDDVRSRLRNAAAEGTVLLHNKGAVLPLADVRRVAVIGELAWHPRIQGGGSAEVRPAHVTSPFAGIRVALPDEVEVTYAAGSYLEGDPPPLPAAMLRGAEGERSVRVRWFDEAGHEVSTETRDEGELVRLGAQVPTGIREVELTTRLVPDVSGHWELGIRGAGWITFEVGGRRLLDEQVVPTHDGPGADILTPPVRTFDVELTAGQPVELRLHQRIPSSGVAVTLTGRPPRGTPEEERAAACRDAAAADVAVVVVGTSSQFESEGFDRADLNLPPGQDELVRAVAAANPNTVVVVNAGAPVLLPWRDEVAAVLVTWFGGQEVGHALADVLIGRSEPGGRLPMTWPVRTGDVPVLDTRPVDNLLAYEEGVHIGYRAWLRASTEPAYPFGHGLGYTTWELTETRSQVTQDGAVITVTVRNTGDRPGKQVVQVYLARPDSAVDRPARWLAGFTVVHVDPQGTIEVDIPVTLSAFRHWAGGWVVEPGVFDVLVGFSATEIHGTTSAEMPAGIRPGGSTNQVPPPGQR</sequence>
<dbReference type="GO" id="GO:0008422">
    <property type="term" value="F:beta-glucosidase activity"/>
    <property type="evidence" value="ECO:0007669"/>
    <property type="project" value="UniProtKB-EC"/>
</dbReference>
<keyword evidence="5" id="KW-0326">Glycosidase</keyword>
<dbReference type="Pfam" id="PF01915">
    <property type="entry name" value="Glyco_hydro_3_C"/>
    <property type="match status" value="1"/>
</dbReference>
<dbReference type="InterPro" id="IPR036881">
    <property type="entry name" value="Glyco_hydro_3_C_sf"/>
</dbReference>
<dbReference type="Gene3D" id="2.60.120.260">
    <property type="entry name" value="Galactose-binding domain-like"/>
    <property type="match status" value="1"/>
</dbReference>
<comment type="similarity">
    <text evidence="1">Belongs to the glycosyl hydrolase 3 family.</text>
</comment>
<dbReference type="Proteomes" id="UP001519332">
    <property type="component" value="Unassembled WGS sequence"/>
</dbReference>
<evidence type="ECO:0000256" key="2">
    <source>
        <dbReference type="ARBA" id="ARBA00022801"/>
    </source>
</evidence>
<dbReference type="InterPro" id="IPR037524">
    <property type="entry name" value="PA14/GLEYA"/>
</dbReference>
<feature type="domain" description="PA14" evidence="4">
    <location>
        <begin position="398"/>
        <end position="539"/>
    </location>
</feature>
<evidence type="ECO:0000259" key="4">
    <source>
        <dbReference type="PROSITE" id="PS51820"/>
    </source>
</evidence>
<dbReference type="PANTHER" id="PTHR42715">
    <property type="entry name" value="BETA-GLUCOSIDASE"/>
    <property type="match status" value="1"/>
</dbReference>
<dbReference type="SUPFAM" id="SSF51445">
    <property type="entry name" value="(Trans)glycosidases"/>
    <property type="match status" value="1"/>
</dbReference>
<dbReference type="EMBL" id="JAGINW010000001">
    <property type="protein sequence ID" value="MBP2326943.1"/>
    <property type="molecule type" value="Genomic_DNA"/>
</dbReference>
<name>A0ABS4TR99_9PSEU</name>
<evidence type="ECO:0000313" key="6">
    <source>
        <dbReference type="Proteomes" id="UP001519332"/>
    </source>
</evidence>
<dbReference type="Pfam" id="PF14310">
    <property type="entry name" value="Fn3-like"/>
    <property type="match status" value="1"/>
</dbReference>
<protein>
    <submittedName>
        <fullName evidence="5">Beta-glucosidase</fullName>
        <ecNumber evidence="5">3.2.1.21</ecNumber>
    </submittedName>
</protein>
<dbReference type="PROSITE" id="PS51820">
    <property type="entry name" value="PA14"/>
    <property type="match status" value="1"/>
</dbReference>
<keyword evidence="2 5" id="KW-0378">Hydrolase</keyword>
<dbReference type="InterPro" id="IPR017853">
    <property type="entry name" value="GH"/>
</dbReference>
<dbReference type="Gene3D" id="3.20.20.300">
    <property type="entry name" value="Glycoside hydrolase, family 3, N-terminal domain"/>
    <property type="match status" value="1"/>
</dbReference>
<evidence type="ECO:0000256" key="3">
    <source>
        <dbReference type="SAM" id="MobiDB-lite"/>
    </source>
</evidence>
<comment type="caution">
    <text evidence="5">The sequence shown here is derived from an EMBL/GenBank/DDBJ whole genome shotgun (WGS) entry which is preliminary data.</text>
</comment>
<dbReference type="PRINTS" id="PR00133">
    <property type="entry name" value="GLHYDRLASE3"/>
</dbReference>
<dbReference type="SMART" id="SM01217">
    <property type="entry name" value="Fn3_like"/>
    <property type="match status" value="1"/>
</dbReference>
<accession>A0ABS4TR99</accession>
<dbReference type="InterPro" id="IPR001764">
    <property type="entry name" value="Glyco_hydro_3_N"/>
</dbReference>
<evidence type="ECO:0000313" key="5">
    <source>
        <dbReference type="EMBL" id="MBP2326943.1"/>
    </source>
</evidence>
<dbReference type="Pfam" id="PF00933">
    <property type="entry name" value="Glyco_hydro_3"/>
    <property type="match status" value="1"/>
</dbReference>
<dbReference type="InterPro" id="IPR036962">
    <property type="entry name" value="Glyco_hydro_3_N_sf"/>
</dbReference>
<reference evidence="5 6" key="1">
    <citation type="submission" date="2021-03" db="EMBL/GenBank/DDBJ databases">
        <title>Sequencing the genomes of 1000 actinobacteria strains.</title>
        <authorList>
            <person name="Klenk H.-P."/>
        </authorList>
    </citation>
    <scope>NUCLEOTIDE SEQUENCE [LARGE SCALE GENOMIC DNA]</scope>
    <source>
        <strain evidence="5 6">DSM 46670</strain>
    </source>
</reference>
<keyword evidence="6" id="KW-1185">Reference proteome</keyword>
<dbReference type="SUPFAM" id="SSF52279">
    <property type="entry name" value="Beta-D-glucan exohydrolase, C-terminal domain"/>
    <property type="match status" value="1"/>
</dbReference>
<organism evidence="5 6">
    <name type="scientific">Kibdelosporangium banguiense</name>
    <dbReference type="NCBI Taxonomy" id="1365924"/>
    <lineage>
        <taxon>Bacteria</taxon>
        <taxon>Bacillati</taxon>
        <taxon>Actinomycetota</taxon>
        <taxon>Actinomycetes</taxon>
        <taxon>Pseudonocardiales</taxon>
        <taxon>Pseudonocardiaceae</taxon>
        <taxon>Kibdelosporangium</taxon>
    </lineage>
</organism>